<protein>
    <submittedName>
        <fullName evidence="1">Meiosis-specific protein ASY1</fullName>
    </submittedName>
</protein>
<name>A0ACC0IXP5_9ERIC</name>
<evidence type="ECO:0000313" key="2">
    <source>
        <dbReference type="Proteomes" id="UP001060215"/>
    </source>
</evidence>
<evidence type="ECO:0000313" key="1">
    <source>
        <dbReference type="EMBL" id="KAI8030689.1"/>
    </source>
</evidence>
<dbReference type="EMBL" id="CM045758">
    <property type="protein sequence ID" value="KAI8030689.1"/>
    <property type="molecule type" value="Genomic_DNA"/>
</dbReference>
<proteinExistence type="predicted"/>
<sequence length="79" mass="9083">MGKKSLKMEVRNVNSKYFVLALKVKSVLDPCENENDDIQDDDVSLGADSVQRECSEFDSEVIELMLHLFLVLNELKYML</sequence>
<dbReference type="Proteomes" id="UP001060215">
    <property type="component" value="Chromosome 1"/>
</dbReference>
<reference evidence="1 2" key="1">
    <citation type="journal article" date="2022" name="Plant J.">
        <title>Chromosome-level genome of Camellia lanceoleosa provides a valuable resource for understanding genome evolution and self-incompatibility.</title>
        <authorList>
            <person name="Gong W."/>
            <person name="Xiao S."/>
            <person name="Wang L."/>
            <person name="Liao Z."/>
            <person name="Chang Y."/>
            <person name="Mo W."/>
            <person name="Hu G."/>
            <person name="Li W."/>
            <person name="Zhao G."/>
            <person name="Zhu H."/>
            <person name="Hu X."/>
            <person name="Ji K."/>
            <person name="Xiang X."/>
            <person name="Song Q."/>
            <person name="Yuan D."/>
            <person name="Jin S."/>
            <person name="Zhang L."/>
        </authorList>
    </citation>
    <scope>NUCLEOTIDE SEQUENCE [LARGE SCALE GENOMIC DNA]</scope>
    <source>
        <strain evidence="1">SQ_2022a</strain>
    </source>
</reference>
<gene>
    <name evidence="1" type="ORF">LOK49_LG01G02383</name>
</gene>
<organism evidence="1 2">
    <name type="scientific">Camellia lanceoleosa</name>
    <dbReference type="NCBI Taxonomy" id="1840588"/>
    <lineage>
        <taxon>Eukaryota</taxon>
        <taxon>Viridiplantae</taxon>
        <taxon>Streptophyta</taxon>
        <taxon>Embryophyta</taxon>
        <taxon>Tracheophyta</taxon>
        <taxon>Spermatophyta</taxon>
        <taxon>Magnoliopsida</taxon>
        <taxon>eudicotyledons</taxon>
        <taxon>Gunneridae</taxon>
        <taxon>Pentapetalae</taxon>
        <taxon>asterids</taxon>
        <taxon>Ericales</taxon>
        <taxon>Theaceae</taxon>
        <taxon>Camellia</taxon>
    </lineage>
</organism>
<accession>A0ACC0IXP5</accession>
<comment type="caution">
    <text evidence="1">The sequence shown here is derived from an EMBL/GenBank/DDBJ whole genome shotgun (WGS) entry which is preliminary data.</text>
</comment>
<keyword evidence="2" id="KW-1185">Reference proteome</keyword>